<dbReference type="Pfam" id="PF03134">
    <property type="entry name" value="TB2_DP1_HVA22"/>
    <property type="match status" value="1"/>
</dbReference>
<evidence type="ECO:0000313" key="2">
    <source>
        <dbReference type="EMBL" id="KAH0780369.1"/>
    </source>
</evidence>
<comment type="subcellular location">
    <subcellularLocation>
        <location evidence="1">Membrane</location>
        <topology evidence="1">Multi-pass membrane protein</topology>
    </subcellularLocation>
</comment>
<proteinExistence type="inferred from homology"/>
<keyword evidence="3" id="KW-1185">Reference proteome</keyword>
<evidence type="ECO:0000313" key="3">
    <source>
        <dbReference type="Proteomes" id="UP000826656"/>
    </source>
</evidence>
<dbReference type="EMBL" id="JAIVGD010000002">
    <property type="protein sequence ID" value="KAH0780369.1"/>
    <property type="molecule type" value="Genomic_DNA"/>
</dbReference>
<sequence length="176" mass="20652">MVSSVLWGLFYLFIPHLRQLREEMKTSRESGYCIGQNCKKFLLLAAYGSFSVVELFTDKFLHWFPLYYHMKFAFLVWLQLPTTDGARQMYMTHLRPFLLKHQARLDQVVGFLYGQMSKFVSVHQAEIKFVRALLMRTFVSANQFASGFIHPERRHVSGAIEGRRQQIDTSDSDDEE</sequence>
<gene>
    <name evidence="2" type="ORF">KY290_006796</name>
</gene>
<comment type="caution">
    <text evidence="2">The sequence shown here is derived from an EMBL/GenBank/DDBJ whole genome shotgun (WGS) entry which is preliminary data.</text>
</comment>
<accession>A0ABQ7WI15</accession>
<organism evidence="2 3">
    <name type="scientific">Solanum tuberosum</name>
    <name type="common">Potato</name>
    <dbReference type="NCBI Taxonomy" id="4113"/>
    <lineage>
        <taxon>Eukaryota</taxon>
        <taxon>Viridiplantae</taxon>
        <taxon>Streptophyta</taxon>
        <taxon>Embryophyta</taxon>
        <taxon>Tracheophyta</taxon>
        <taxon>Spermatophyta</taxon>
        <taxon>Magnoliopsida</taxon>
        <taxon>eudicotyledons</taxon>
        <taxon>Gunneridae</taxon>
        <taxon>Pentapetalae</taxon>
        <taxon>asterids</taxon>
        <taxon>lamiids</taxon>
        <taxon>Solanales</taxon>
        <taxon>Solanaceae</taxon>
        <taxon>Solanoideae</taxon>
        <taxon>Solaneae</taxon>
        <taxon>Solanum</taxon>
    </lineage>
</organism>
<name>A0ABQ7WI15_SOLTU</name>
<evidence type="ECO:0000256" key="1">
    <source>
        <dbReference type="RuleBase" id="RU362006"/>
    </source>
</evidence>
<dbReference type="PANTHER" id="PTHR12300:SF176">
    <property type="entry name" value="HVA22-LIKE PROTEIN"/>
    <property type="match status" value="1"/>
</dbReference>
<dbReference type="InterPro" id="IPR004345">
    <property type="entry name" value="TB2_DP1_HVA22"/>
</dbReference>
<dbReference type="PANTHER" id="PTHR12300">
    <property type="entry name" value="HVA22-LIKE PROTEINS"/>
    <property type="match status" value="1"/>
</dbReference>
<dbReference type="Proteomes" id="UP000826656">
    <property type="component" value="Unassembled WGS sequence"/>
</dbReference>
<protein>
    <recommendedName>
        <fullName evidence="1">HVA22-like protein</fullName>
    </recommendedName>
</protein>
<comment type="similarity">
    <text evidence="1">Belongs to the DP1 family.</text>
</comment>
<reference evidence="2 3" key="1">
    <citation type="journal article" date="2021" name="bioRxiv">
        <title>Chromosome-scale and haplotype-resolved genome assembly of a tetraploid potato cultivar.</title>
        <authorList>
            <person name="Sun H."/>
            <person name="Jiao W.-B."/>
            <person name="Krause K."/>
            <person name="Campoy J.A."/>
            <person name="Goel M."/>
            <person name="Folz-Donahue K."/>
            <person name="Kukat C."/>
            <person name="Huettel B."/>
            <person name="Schneeberger K."/>
        </authorList>
    </citation>
    <scope>NUCLEOTIDE SEQUENCE [LARGE SCALE GENOMIC DNA]</scope>
    <source>
        <strain evidence="2">SolTubOtavaFocal</strain>
        <tissue evidence="2">Leaves</tissue>
    </source>
</reference>